<sequence>MNQLKIYQTTNTMINQLKCKSMNMMIVVGVDDVQSLSLKDVRTSVWERKKKREEARKRKQERKKEPIRICSLNLNQILRQVTDNI</sequence>
<protein>
    <submittedName>
        <fullName evidence="1">Uncharacterized protein</fullName>
    </submittedName>
</protein>
<reference evidence="1 2" key="1">
    <citation type="submission" date="2015-01" db="EMBL/GenBank/DDBJ databases">
        <title>Evolution of Trichinella species and genotypes.</title>
        <authorList>
            <person name="Korhonen P.K."/>
            <person name="Edoardo P."/>
            <person name="Giuseppe L.R."/>
            <person name="Gasser R.B."/>
        </authorList>
    </citation>
    <scope>NUCLEOTIDE SEQUENCE [LARGE SCALE GENOMIC DNA]</scope>
    <source>
        <strain evidence="1">ISS37</strain>
    </source>
</reference>
<comment type="caution">
    <text evidence="1">The sequence shown here is derived from an EMBL/GenBank/DDBJ whole genome shotgun (WGS) entry which is preliminary data.</text>
</comment>
<organism evidence="1 2">
    <name type="scientific">Trichinella nelsoni</name>
    <dbReference type="NCBI Taxonomy" id="6336"/>
    <lineage>
        <taxon>Eukaryota</taxon>
        <taxon>Metazoa</taxon>
        <taxon>Ecdysozoa</taxon>
        <taxon>Nematoda</taxon>
        <taxon>Enoplea</taxon>
        <taxon>Dorylaimia</taxon>
        <taxon>Trichinellida</taxon>
        <taxon>Trichinellidae</taxon>
        <taxon>Trichinella</taxon>
    </lineage>
</organism>
<evidence type="ECO:0000313" key="2">
    <source>
        <dbReference type="Proteomes" id="UP000054630"/>
    </source>
</evidence>
<accession>A0A0V0SCI4</accession>
<evidence type="ECO:0000313" key="1">
    <source>
        <dbReference type="EMBL" id="KRX24443.1"/>
    </source>
</evidence>
<keyword evidence="2" id="KW-1185">Reference proteome</keyword>
<dbReference type="AlphaFoldDB" id="A0A0V0SCI4"/>
<gene>
    <name evidence="1" type="ORF">T07_4013</name>
</gene>
<dbReference type="EMBL" id="JYDL01000017">
    <property type="protein sequence ID" value="KRX24443.1"/>
    <property type="molecule type" value="Genomic_DNA"/>
</dbReference>
<proteinExistence type="predicted"/>
<dbReference type="Proteomes" id="UP000054630">
    <property type="component" value="Unassembled WGS sequence"/>
</dbReference>
<name>A0A0V0SCI4_9BILA</name>